<dbReference type="GO" id="GO:0005886">
    <property type="term" value="C:plasma membrane"/>
    <property type="evidence" value="ECO:0007669"/>
    <property type="project" value="UniProtKB-SubCell"/>
</dbReference>
<evidence type="ECO:0000256" key="1">
    <source>
        <dbReference type="ARBA" id="ARBA00001974"/>
    </source>
</evidence>
<name>A0A6M5YZ70_9BACT</name>
<dbReference type="Pfam" id="PF00175">
    <property type="entry name" value="NAD_binding_1"/>
    <property type="match status" value="1"/>
</dbReference>
<dbReference type="KEGG" id="ftj:FTUN_7039"/>
<comment type="function">
    <text evidence="14">Part of the MsrPQ system that repairs oxidized cell envelope proteins containing methionine sulfoxide residues (Met-O), using respiratory chain electrons. Thus protects these proteins from oxidative-stress damage caused by reactive species of oxygen and chlorine. MsrPQ is essential for the maintenance of envelope integrity under bleach stress, rescuing a wide series of structurally unrelated cell envelope proteins from methionine oxidation. MsrQ provides electrons for reduction to the reductase catalytic subunit MsrP, using the quinone pool of the respiratory chain.</text>
</comment>
<dbReference type="AlphaFoldDB" id="A0A6M5YZ70"/>
<dbReference type="InterPro" id="IPR006058">
    <property type="entry name" value="2Fe2S_fd_BS"/>
</dbReference>
<evidence type="ECO:0000256" key="5">
    <source>
        <dbReference type="ARBA" id="ARBA00022714"/>
    </source>
</evidence>
<feature type="transmembrane region" description="Helical" evidence="14">
    <location>
        <begin position="149"/>
        <end position="167"/>
    </location>
</feature>
<dbReference type="GO" id="GO:0009055">
    <property type="term" value="F:electron transfer activity"/>
    <property type="evidence" value="ECO:0007669"/>
    <property type="project" value="UniProtKB-UniRule"/>
</dbReference>
<comment type="cofactor">
    <cofactor evidence="14">
        <name>FMN</name>
        <dbReference type="ChEBI" id="CHEBI:58210"/>
    </cofactor>
    <text evidence="14">Binds 1 FMN per subunit.</text>
</comment>
<dbReference type="InterPro" id="IPR008333">
    <property type="entry name" value="Cbr1-like_FAD-bd_dom"/>
</dbReference>
<evidence type="ECO:0000256" key="10">
    <source>
        <dbReference type="ARBA" id="ARBA00023004"/>
    </source>
</evidence>
<comment type="subcellular location">
    <subcellularLocation>
        <location evidence="14">Cell membrane</location>
        <topology evidence="14">Multi-pass membrane protein</topology>
    </subcellularLocation>
    <subcellularLocation>
        <location evidence="2">Membrane</location>
        <topology evidence="2">Multi-pass membrane protein</topology>
    </subcellularLocation>
</comment>
<dbReference type="InterPro" id="IPR012675">
    <property type="entry name" value="Beta-grasp_dom_sf"/>
</dbReference>
<gene>
    <name evidence="14" type="primary">msrQ</name>
    <name evidence="17" type="ORF">FTUN_7039</name>
</gene>
<keyword evidence="6 14" id="KW-0479">Metal-binding</keyword>
<dbReference type="PANTHER" id="PTHR47354:SF6">
    <property type="entry name" value="NADH OXIDOREDUCTASE HCR"/>
    <property type="match status" value="1"/>
</dbReference>
<dbReference type="PRINTS" id="PR00406">
    <property type="entry name" value="CYTB5RDTASE"/>
</dbReference>
<keyword evidence="5" id="KW-0001">2Fe-2S</keyword>
<feature type="transmembrane region" description="Helical" evidence="14">
    <location>
        <begin position="173"/>
        <end position="192"/>
    </location>
</feature>
<dbReference type="EMBL" id="CP053452">
    <property type="protein sequence ID" value="QJW99427.1"/>
    <property type="molecule type" value="Genomic_DNA"/>
</dbReference>
<evidence type="ECO:0000256" key="2">
    <source>
        <dbReference type="ARBA" id="ARBA00004141"/>
    </source>
</evidence>
<dbReference type="Pfam" id="PF00970">
    <property type="entry name" value="FAD_binding_6"/>
    <property type="match status" value="1"/>
</dbReference>
<dbReference type="Gene3D" id="3.40.50.80">
    <property type="entry name" value="Nucleotide-binding domain of ferredoxin-NADP reductase (FNR) module"/>
    <property type="match status" value="1"/>
</dbReference>
<keyword evidence="12 14" id="KW-0472">Membrane</keyword>
<protein>
    <recommendedName>
        <fullName evidence="14">Protein-methionine-sulfoxide reductase heme-binding subunit MsrQ</fullName>
    </recommendedName>
    <alternativeName>
        <fullName evidence="14">Flavocytochrome MsrQ</fullName>
    </alternativeName>
</protein>
<dbReference type="Pfam" id="PF00111">
    <property type="entry name" value="Fer2"/>
    <property type="match status" value="1"/>
</dbReference>
<keyword evidence="14" id="KW-1003">Cell membrane</keyword>
<dbReference type="Pfam" id="PF01794">
    <property type="entry name" value="Ferric_reduct"/>
    <property type="match status" value="1"/>
</dbReference>
<comment type="similarity">
    <text evidence="13">In the N-terminal section; belongs to the FAD-binding oxidoreductase type 6 family.</text>
</comment>
<keyword evidence="8 14" id="KW-1133">Transmembrane helix</keyword>
<comment type="subunit">
    <text evidence="14">Heterodimer of a catalytic subunit (MsrP) and a heme-binding subunit (MsrQ).</text>
</comment>
<evidence type="ECO:0000259" key="15">
    <source>
        <dbReference type="PROSITE" id="PS51085"/>
    </source>
</evidence>
<comment type="similarity">
    <text evidence="14">Belongs to the MsrQ family.</text>
</comment>
<dbReference type="GO" id="GO:0051537">
    <property type="term" value="F:2 iron, 2 sulfur cluster binding"/>
    <property type="evidence" value="ECO:0007669"/>
    <property type="project" value="UniProtKB-KW"/>
</dbReference>
<dbReference type="SUPFAM" id="SSF63380">
    <property type="entry name" value="Riboflavin synthase domain-like"/>
    <property type="match status" value="1"/>
</dbReference>
<keyword evidence="4 14" id="KW-0812">Transmembrane</keyword>
<dbReference type="InterPro" id="IPR017927">
    <property type="entry name" value="FAD-bd_FR_type"/>
</dbReference>
<dbReference type="Gene3D" id="3.10.20.30">
    <property type="match status" value="1"/>
</dbReference>
<dbReference type="Gene3D" id="2.40.30.10">
    <property type="entry name" value="Translation factors"/>
    <property type="match status" value="1"/>
</dbReference>
<evidence type="ECO:0000256" key="6">
    <source>
        <dbReference type="ARBA" id="ARBA00022723"/>
    </source>
</evidence>
<keyword evidence="14" id="KW-0813">Transport</keyword>
<comment type="cofactor">
    <cofactor evidence="14">
        <name>heme b</name>
        <dbReference type="ChEBI" id="CHEBI:60344"/>
    </cofactor>
    <text evidence="14">Binds 1 heme b (iron(II)-protoporphyrin IX) group per subunit.</text>
</comment>
<evidence type="ECO:0000256" key="9">
    <source>
        <dbReference type="ARBA" id="ARBA00023002"/>
    </source>
</evidence>
<evidence type="ECO:0000259" key="16">
    <source>
        <dbReference type="PROSITE" id="PS51384"/>
    </source>
</evidence>
<proteinExistence type="inferred from homology"/>
<dbReference type="PANTHER" id="PTHR47354">
    <property type="entry name" value="NADH OXIDOREDUCTASE HCR"/>
    <property type="match status" value="1"/>
</dbReference>
<dbReference type="HAMAP" id="MF_01207">
    <property type="entry name" value="MsrQ"/>
    <property type="match status" value="1"/>
</dbReference>
<dbReference type="SUPFAM" id="SSF54292">
    <property type="entry name" value="2Fe-2S ferredoxin-like"/>
    <property type="match status" value="1"/>
</dbReference>
<dbReference type="CDD" id="cd00207">
    <property type="entry name" value="fer2"/>
    <property type="match status" value="1"/>
</dbReference>
<evidence type="ECO:0000313" key="18">
    <source>
        <dbReference type="Proteomes" id="UP000503447"/>
    </source>
</evidence>
<keyword evidence="7" id="KW-0274">FAD</keyword>
<dbReference type="InterPro" id="IPR001041">
    <property type="entry name" value="2Fe-2S_ferredoxin-type"/>
</dbReference>
<evidence type="ECO:0000256" key="3">
    <source>
        <dbReference type="ARBA" id="ARBA00022630"/>
    </source>
</evidence>
<keyword evidence="14" id="KW-0249">Electron transport</keyword>
<accession>A0A6M5YZ70</accession>
<dbReference type="CDD" id="cd06217">
    <property type="entry name" value="FNR_iron_sulfur_binding_3"/>
    <property type="match status" value="1"/>
</dbReference>
<dbReference type="InterPro" id="IPR039261">
    <property type="entry name" value="FNR_nucleotide-bd"/>
</dbReference>
<keyword evidence="11" id="KW-0411">Iron-sulfur</keyword>
<reference evidence="18" key="1">
    <citation type="submission" date="2020-05" db="EMBL/GenBank/DDBJ databases">
        <title>Frigoriglobus tundricola gen. nov., sp. nov., a psychrotolerant cellulolytic planctomycete of the family Gemmataceae with two divergent copies of 16S rRNA gene.</title>
        <authorList>
            <person name="Kulichevskaya I.S."/>
            <person name="Ivanova A.A."/>
            <person name="Naumoff D.G."/>
            <person name="Beletsky A.V."/>
            <person name="Rijpstra W.I.C."/>
            <person name="Sinninghe Damste J.S."/>
            <person name="Mardanov A.V."/>
            <person name="Ravin N.V."/>
            <person name="Dedysh S.N."/>
        </authorList>
    </citation>
    <scope>NUCLEOTIDE SEQUENCE [LARGE SCALE GENOMIC DNA]</scope>
    <source>
        <strain evidence="18">PL17</strain>
    </source>
</reference>
<dbReference type="PROSITE" id="PS51085">
    <property type="entry name" value="2FE2S_FER_2"/>
    <property type="match status" value="1"/>
</dbReference>
<feature type="transmembrane region" description="Helical" evidence="14">
    <location>
        <begin position="76"/>
        <end position="94"/>
    </location>
</feature>
<dbReference type="GO" id="GO:0046872">
    <property type="term" value="F:metal ion binding"/>
    <property type="evidence" value="ECO:0007669"/>
    <property type="project" value="UniProtKB-KW"/>
</dbReference>
<keyword evidence="3 14" id="KW-0285">Flavoprotein</keyword>
<dbReference type="PROSITE" id="PS00197">
    <property type="entry name" value="2FE2S_FER_1"/>
    <property type="match status" value="1"/>
</dbReference>
<dbReference type="InterPro" id="IPR036010">
    <property type="entry name" value="2Fe-2S_ferredoxin-like_sf"/>
</dbReference>
<dbReference type="GO" id="GO:0016491">
    <property type="term" value="F:oxidoreductase activity"/>
    <property type="evidence" value="ECO:0007669"/>
    <property type="project" value="UniProtKB-KW"/>
</dbReference>
<feature type="domain" description="2Fe-2S ferredoxin-type" evidence="15">
    <location>
        <begin position="480"/>
        <end position="564"/>
    </location>
</feature>
<feature type="domain" description="FAD-binding FR-type" evidence="16">
    <location>
        <begin position="212"/>
        <end position="319"/>
    </location>
</feature>
<dbReference type="GO" id="GO:0010181">
    <property type="term" value="F:FMN binding"/>
    <property type="evidence" value="ECO:0007669"/>
    <property type="project" value="UniProtKB-UniRule"/>
</dbReference>
<dbReference type="InterPro" id="IPR001709">
    <property type="entry name" value="Flavoprot_Pyr_Nucl_cyt_Rdtase"/>
</dbReference>
<evidence type="ECO:0000256" key="14">
    <source>
        <dbReference type="HAMAP-Rule" id="MF_01207"/>
    </source>
</evidence>
<comment type="caution">
    <text evidence="14">Lacks conserved residue(s) required for the propagation of feature annotation.</text>
</comment>
<dbReference type="InterPro" id="IPR022837">
    <property type="entry name" value="MsrQ-like"/>
</dbReference>
<feature type="transmembrane region" description="Helical" evidence="14">
    <location>
        <begin position="38"/>
        <end position="56"/>
    </location>
</feature>
<evidence type="ECO:0000256" key="13">
    <source>
        <dbReference type="ARBA" id="ARBA00061434"/>
    </source>
</evidence>
<organism evidence="17 18">
    <name type="scientific">Frigoriglobus tundricola</name>
    <dbReference type="NCBI Taxonomy" id="2774151"/>
    <lineage>
        <taxon>Bacteria</taxon>
        <taxon>Pseudomonadati</taxon>
        <taxon>Planctomycetota</taxon>
        <taxon>Planctomycetia</taxon>
        <taxon>Gemmatales</taxon>
        <taxon>Gemmataceae</taxon>
        <taxon>Frigoriglobus</taxon>
    </lineage>
</organism>
<dbReference type="InterPro" id="IPR017938">
    <property type="entry name" value="Riboflavin_synthase-like_b-brl"/>
</dbReference>
<dbReference type="SUPFAM" id="SSF52343">
    <property type="entry name" value="Ferredoxin reductase-like, C-terminal NADP-linked domain"/>
    <property type="match status" value="1"/>
</dbReference>
<dbReference type="Proteomes" id="UP000503447">
    <property type="component" value="Chromosome"/>
</dbReference>
<evidence type="ECO:0000256" key="4">
    <source>
        <dbReference type="ARBA" id="ARBA00022692"/>
    </source>
</evidence>
<evidence type="ECO:0000256" key="8">
    <source>
        <dbReference type="ARBA" id="ARBA00022989"/>
    </source>
</evidence>
<dbReference type="InterPro" id="IPR013130">
    <property type="entry name" value="Fe3_Rdtase_TM_dom"/>
</dbReference>
<evidence type="ECO:0000256" key="7">
    <source>
        <dbReference type="ARBA" id="ARBA00022827"/>
    </source>
</evidence>
<comment type="cofactor">
    <cofactor evidence="1">
        <name>FAD</name>
        <dbReference type="ChEBI" id="CHEBI:57692"/>
    </cofactor>
</comment>
<evidence type="ECO:0000256" key="12">
    <source>
        <dbReference type="ARBA" id="ARBA00023136"/>
    </source>
</evidence>
<keyword evidence="10 14" id="KW-0408">Iron</keyword>
<keyword evidence="14" id="KW-0349">Heme</keyword>
<keyword evidence="9" id="KW-0560">Oxidoreductase</keyword>
<keyword evidence="14" id="KW-0288">FMN</keyword>
<dbReference type="GO" id="GO:0020037">
    <property type="term" value="F:heme binding"/>
    <property type="evidence" value="ECO:0007669"/>
    <property type="project" value="UniProtKB-UniRule"/>
</dbReference>
<dbReference type="InterPro" id="IPR050415">
    <property type="entry name" value="MRET"/>
</dbReference>
<evidence type="ECO:0000256" key="11">
    <source>
        <dbReference type="ARBA" id="ARBA00023014"/>
    </source>
</evidence>
<keyword evidence="18" id="KW-1185">Reference proteome</keyword>
<feature type="transmembrane region" description="Helical" evidence="14">
    <location>
        <begin position="109"/>
        <end position="128"/>
    </location>
</feature>
<sequence>MPVDRFTRAVVLLNCTVPVALLGWDAWCGRLGANPANFAIRTTGLLALIFLVLSLAVTPASRITGWGWLGPFRRMLGLYAFFHAALHFFLYFWFDRSASVRDTASEIWLRPYLLVGAVGLGLMVPLAATSTDRMIRRLGPARWKSLHRLAYVAAAAGALHFYLLVKADVTRPAAFAAALGVLLGYRLVAHYLRLRADARKYRTAGPAAPSRPTFWAGKLRVARVFVETPEVRTFRLASGTGPGLPFDFAPGQYLNLSLVIDGVRVRRSYTIASSPTRVGYCEITVKREDKGLSSRHLHDAVRAGDWIDVQAPAGRFTFTGAEAGSVVLIAGGVGITPLMSKVRYLTDLSWPGEIYLIFSAKTEDEIIFRSELDALRVRHPNLHVTVTLTRSARPDWAGERGRVTPDLLTRVVPEIASRRVHVCGPTEMTDSTREMLLGLGVPAGSVHVESFTSPSRSAAGPVVQATADRSPVPIEGAADATVTFARSGATTLASTNRTVLEVAEASGVAINYDCRAGICGQCKVKLLSGRVVMDAEDALDAADRAAGVILSCQARCVDHVIVDA</sequence>
<evidence type="ECO:0000313" key="17">
    <source>
        <dbReference type="EMBL" id="QJW99427.1"/>
    </source>
</evidence>
<dbReference type="PROSITE" id="PS51384">
    <property type="entry name" value="FAD_FR"/>
    <property type="match status" value="1"/>
</dbReference>
<dbReference type="PRINTS" id="PR00371">
    <property type="entry name" value="FPNCR"/>
</dbReference>
<dbReference type="InterPro" id="IPR001433">
    <property type="entry name" value="OxRdtase_FAD/NAD-bd"/>
</dbReference>
<dbReference type="GO" id="GO:0030091">
    <property type="term" value="P:protein repair"/>
    <property type="evidence" value="ECO:0007669"/>
    <property type="project" value="UniProtKB-UniRule"/>
</dbReference>